<reference evidence="2" key="1">
    <citation type="submission" date="2016-01" db="EMBL/GenBank/DDBJ databases">
        <authorList>
            <person name="Mitreva M."/>
            <person name="Pepin K.H."/>
            <person name="Mihindukulasuriya K.A."/>
            <person name="Fulton R."/>
            <person name="Fronick C."/>
            <person name="O'Laughlin M."/>
            <person name="Miner T."/>
            <person name="Herter B."/>
            <person name="Rosa B.A."/>
            <person name="Cordes M."/>
            <person name="Tomlinson C."/>
            <person name="Wollam A."/>
            <person name="Palsikar V.B."/>
            <person name="Mardis E.R."/>
            <person name="Wilson R.K."/>
        </authorList>
    </citation>
    <scope>NUCLEOTIDE SEQUENCE [LARGE SCALE GENOMIC DNA]</scope>
    <source>
        <strain evidence="2">KA00683</strain>
    </source>
</reference>
<proteinExistence type="predicted"/>
<dbReference type="AlphaFoldDB" id="A0A134B9T8"/>
<gene>
    <name evidence="1" type="ORF">HMPREF3185_00820</name>
</gene>
<evidence type="ECO:0000313" key="1">
    <source>
        <dbReference type="EMBL" id="KXB76709.1"/>
    </source>
</evidence>
<comment type="caution">
    <text evidence="1">The sequence shown here is derived from an EMBL/GenBank/DDBJ whole genome shotgun (WGS) entry which is preliminary data.</text>
</comment>
<accession>A0A134B9T8</accession>
<evidence type="ECO:0000313" key="2">
    <source>
        <dbReference type="Proteomes" id="UP000070224"/>
    </source>
</evidence>
<protein>
    <submittedName>
        <fullName evidence="1">Uncharacterized protein</fullName>
    </submittedName>
</protein>
<name>A0A134B9T8_9PORP</name>
<dbReference type="EMBL" id="LSDK01000057">
    <property type="protein sequence ID" value="KXB76709.1"/>
    <property type="molecule type" value="Genomic_DNA"/>
</dbReference>
<dbReference type="Proteomes" id="UP000070224">
    <property type="component" value="Unassembled WGS sequence"/>
</dbReference>
<sequence length="40" mass="4570">MLFPPLDERNTRDKAKGLCVALERHIGELGVWYLNTISRG</sequence>
<dbReference type="PATRIC" id="fig|322095.3.peg.807"/>
<organism evidence="1 2">
    <name type="scientific">Porphyromonas somerae</name>
    <dbReference type="NCBI Taxonomy" id="322095"/>
    <lineage>
        <taxon>Bacteria</taxon>
        <taxon>Pseudomonadati</taxon>
        <taxon>Bacteroidota</taxon>
        <taxon>Bacteroidia</taxon>
        <taxon>Bacteroidales</taxon>
        <taxon>Porphyromonadaceae</taxon>
        <taxon>Porphyromonas</taxon>
    </lineage>
</organism>
<keyword evidence="2" id="KW-1185">Reference proteome</keyword>